<dbReference type="InterPro" id="IPR051396">
    <property type="entry name" value="Bact_Antivir_Def_Nuclease"/>
</dbReference>
<dbReference type="Proteomes" id="UP001577047">
    <property type="component" value="Unassembled WGS sequence"/>
</dbReference>
<accession>A0ABV4Z851</accession>
<dbReference type="Pfam" id="PF13175">
    <property type="entry name" value="AAA_15"/>
    <property type="match status" value="1"/>
</dbReference>
<organism evidence="2 3">
    <name type="scientific">Pseudomonas boreofloridensis</name>
    <dbReference type="NCBI Taxonomy" id="3064348"/>
    <lineage>
        <taxon>Bacteria</taxon>
        <taxon>Pseudomonadati</taxon>
        <taxon>Pseudomonadota</taxon>
        <taxon>Gammaproteobacteria</taxon>
        <taxon>Pseudomonadales</taxon>
        <taxon>Pseudomonadaceae</taxon>
        <taxon>Pseudomonas</taxon>
    </lineage>
</organism>
<dbReference type="Gene3D" id="3.40.50.300">
    <property type="entry name" value="P-loop containing nucleotide triphosphate hydrolases"/>
    <property type="match status" value="1"/>
</dbReference>
<dbReference type="InterPro" id="IPR041685">
    <property type="entry name" value="AAA_GajA/Old/RecF-like"/>
</dbReference>
<dbReference type="InterPro" id="IPR014592">
    <property type="entry name" value="P-loop_UCP034888"/>
</dbReference>
<sequence>MESLRIKNLRSLNDTGKIKFKKINVFLGQNSSGKSSFIRTLPLLKQSAQVKTLSEILWYGPLVDFGSFDEAISRNAEKRAIEFWFELSINNRALLRQSRYRHRIADGNTHVELGVSIRPEKSGINSPLSTEYSIKIFDSDITLAINEKLKITNFLINGEDYTSITSNYLLFRSFNLLPNIIETNRPELRIQLHKNIVDVVKKHTHKNKQDENIGATASRLYPASPELVLEQLKFLDFGTHWKYKTTSWIAESEDVQKITELLIAKHFCEIFEGIAEFLSRTCHGIQYITPLRATAERYYRIQGLAVDEIDPQGNNLAMFLKNLSAEESEGFAKWTGKTMGFEVRAKLSEGHVSIVLSERGGKEKVNLADTGFGYSQVLPIIAQLWTMTRKKNYAHYTRFFAIEQPELHLHPRMQAKLADLFTSLINEYPESNFKIAIETHSEVIINHLGKSIEKGTLAAEDVGIYLFDQENLEGSTIVRESTFDKEGYLSDWPVGFFDSEAL</sequence>
<reference evidence="2 3" key="1">
    <citation type="submission" date="2024-09" db="EMBL/GenBank/DDBJ databases">
        <authorList>
            <person name="Fullem K."/>
        </authorList>
    </citation>
    <scope>NUCLEOTIDE SEQUENCE [LARGE SCALE GENOMIC DNA]</scope>
    <source>
        <strain evidence="3">K1(2024)</strain>
    </source>
</reference>
<dbReference type="SUPFAM" id="SSF52540">
    <property type="entry name" value="P-loop containing nucleoside triphosphate hydrolases"/>
    <property type="match status" value="1"/>
</dbReference>
<dbReference type="EMBL" id="JBHFXX010000003">
    <property type="protein sequence ID" value="MFB3799799.1"/>
    <property type="molecule type" value="Genomic_DNA"/>
</dbReference>
<dbReference type="PANTHER" id="PTHR43581">
    <property type="entry name" value="ATP/GTP PHOSPHATASE"/>
    <property type="match status" value="1"/>
</dbReference>
<dbReference type="RefSeq" id="WP_304484554.1">
    <property type="nucleotide sequence ID" value="NZ_JAUQOQ010000010.1"/>
</dbReference>
<dbReference type="InterPro" id="IPR027417">
    <property type="entry name" value="P-loop_NTPase"/>
</dbReference>
<dbReference type="PIRSF" id="PIRSF034888">
    <property type="entry name" value="P-loop_UCP034888"/>
    <property type="match status" value="1"/>
</dbReference>
<name>A0ABV4Z851_9PSED</name>
<evidence type="ECO:0000313" key="2">
    <source>
        <dbReference type="EMBL" id="MFB3799799.1"/>
    </source>
</evidence>
<gene>
    <name evidence="2" type="ORF">ACE1YR_04990</name>
</gene>
<evidence type="ECO:0000259" key="1">
    <source>
        <dbReference type="Pfam" id="PF13175"/>
    </source>
</evidence>
<evidence type="ECO:0000313" key="3">
    <source>
        <dbReference type="Proteomes" id="UP001577047"/>
    </source>
</evidence>
<protein>
    <submittedName>
        <fullName evidence="2">DUF3696 domain-containing protein</fullName>
    </submittedName>
</protein>
<keyword evidence="3" id="KW-1185">Reference proteome</keyword>
<proteinExistence type="predicted"/>
<feature type="domain" description="Endonuclease GajA/Old nuclease/RecF-like AAA" evidence="1">
    <location>
        <begin position="2"/>
        <end position="445"/>
    </location>
</feature>
<dbReference type="PANTHER" id="PTHR43581:SF2">
    <property type="entry name" value="EXCINUCLEASE ATPASE SUBUNIT"/>
    <property type="match status" value="1"/>
</dbReference>
<comment type="caution">
    <text evidence="2">The sequence shown here is derived from an EMBL/GenBank/DDBJ whole genome shotgun (WGS) entry which is preliminary data.</text>
</comment>